<feature type="domain" description="Alanine racemase N-terminal" evidence="5">
    <location>
        <begin position="4"/>
        <end position="222"/>
    </location>
</feature>
<feature type="modified residue" description="N6-(pyridoxal phosphate)lysine" evidence="2 3">
    <location>
        <position position="27"/>
    </location>
</feature>
<dbReference type="PROSITE" id="PS01211">
    <property type="entry name" value="UPF0001"/>
    <property type="match status" value="1"/>
</dbReference>
<accession>A0A0V7ZS99</accession>
<dbReference type="NCBIfam" id="TIGR00044">
    <property type="entry name" value="YggS family pyridoxal phosphate-dependent enzyme"/>
    <property type="match status" value="1"/>
</dbReference>
<organism evidence="6 7">
    <name type="scientific">Mastigocoleus testarum BC008</name>
    <dbReference type="NCBI Taxonomy" id="371196"/>
    <lineage>
        <taxon>Bacteria</taxon>
        <taxon>Bacillati</taxon>
        <taxon>Cyanobacteriota</taxon>
        <taxon>Cyanophyceae</taxon>
        <taxon>Nostocales</taxon>
        <taxon>Hapalosiphonaceae</taxon>
        <taxon>Mastigocoleus</taxon>
    </lineage>
</organism>
<dbReference type="EMBL" id="LMTZ01000088">
    <property type="protein sequence ID" value="KST67384.1"/>
    <property type="molecule type" value="Genomic_DNA"/>
</dbReference>
<dbReference type="AlphaFoldDB" id="A0A0V7ZS99"/>
<comment type="caution">
    <text evidence="6">The sequence shown here is derived from an EMBL/GenBank/DDBJ whole genome shotgun (WGS) entry which is preliminary data.</text>
</comment>
<dbReference type="Proteomes" id="UP000053372">
    <property type="component" value="Unassembled WGS sequence"/>
</dbReference>
<reference evidence="6 7" key="1">
    <citation type="journal article" date="2015" name="Genome Announc.">
        <title>Draft Genome of the Euendolithic (true boring) Cyanobacterium Mastigocoleus testarum strain BC008.</title>
        <authorList>
            <person name="Guida B.S."/>
            <person name="Garcia-Pichel F."/>
        </authorList>
    </citation>
    <scope>NUCLEOTIDE SEQUENCE [LARGE SCALE GENOMIC DNA]</scope>
    <source>
        <strain evidence="6 7">BC008</strain>
    </source>
</reference>
<proteinExistence type="inferred from homology"/>
<dbReference type="InterPro" id="IPR011078">
    <property type="entry name" value="PyrdxlP_homeostasis"/>
</dbReference>
<dbReference type="Pfam" id="PF01168">
    <property type="entry name" value="Ala_racemase_N"/>
    <property type="match status" value="1"/>
</dbReference>
<dbReference type="PIRSF" id="PIRSF004848">
    <property type="entry name" value="YBL036c_PLPDEIII"/>
    <property type="match status" value="1"/>
</dbReference>
<evidence type="ECO:0000313" key="6">
    <source>
        <dbReference type="EMBL" id="KST67384.1"/>
    </source>
</evidence>
<dbReference type="HAMAP" id="MF_02087">
    <property type="entry name" value="PLP_homeostasis"/>
    <property type="match status" value="1"/>
</dbReference>
<dbReference type="SUPFAM" id="SSF51419">
    <property type="entry name" value="PLP-binding barrel"/>
    <property type="match status" value="1"/>
</dbReference>
<evidence type="ECO:0000259" key="5">
    <source>
        <dbReference type="Pfam" id="PF01168"/>
    </source>
</evidence>
<evidence type="ECO:0000313" key="7">
    <source>
        <dbReference type="Proteomes" id="UP000053372"/>
    </source>
</evidence>
<evidence type="ECO:0000256" key="3">
    <source>
        <dbReference type="PIRSR" id="PIRSR004848-1"/>
    </source>
</evidence>
<gene>
    <name evidence="6" type="ORF">BC008_29760</name>
</gene>
<dbReference type="PANTHER" id="PTHR10146">
    <property type="entry name" value="PROLINE SYNTHETASE CO-TRANSCRIBED BACTERIAL HOMOLOG PROTEIN"/>
    <property type="match status" value="1"/>
</dbReference>
<sequence length="223" mass="25243">MSSSISERITKIRSTLPQGVKLIAVTKKVPSDKIRLAYEAGIRDFAESRIQEAMGKRTELEDLSDITWHFIGHIQSNKAKKIISNFPWIHSLDSLKLAQRLDRLASELEINPLVCLQVKILPDPNKSGWNIDELKGDLPALALCKRLQFQGLMTIPPLGLNDVEILDVFKRTKELATEIRDRNWQNFKMSDLSMGMSGDYKIALQADTTMVRLGTILFGERPL</sequence>
<comment type="function">
    <text evidence="2">Pyridoxal 5'-phosphate (PLP)-binding protein, which is involved in PLP homeostasis.</text>
</comment>
<keyword evidence="1 2" id="KW-0663">Pyridoxal phosphate</keyword>
<dbReference type="PANTHER" id="PTHR10146:SF14">
    <property type="entry name" value="PYRIDOXAL PHOSPHATE HOMEOSTASIS PROTEIN"/>
    <property type="match status" value="1"/>
</dbReference>
<dbReference type="RefSeq" id="WP_027844626.1">
    <property type="nucleotide sequence ID" value="NZ_LMTZ01000088.1"/>
</dbReference>
<dbReference type="GO" id="GO:0030170">
    <property type="term" value="F:pyridoxal phosphate binding"/>
    <property type="evidence" value="ECO:0007669"/>
    <property type="project" value="UniProtKB-UniRule"/>
</dbReference>
<dbReference type="InterPro" id="IPR029066">
    <property type="entry name" value="PLP-binding_barrel"/>
</dbReference>
<dbReference type="CDD" id="cd00635">
    <property type="entry name" value="PLPDE_III_YBL036c_like"/>
    <property type="match status" value="1"/>
</dbReference>
<evidence type="ECO:0000256" key="1">
    <source>
        <dbReference type="ARBA" id="ARBA00022898"/>
    </source>
</evidence>
<evidence type="ECO:0000256" key="2">
    <source>
        <dbReference type="HAMAP-Rule" id="MF_02087"/>
    </source>
</evidence>
<comment type="similarity">
    <text evidence="2 4">Belongs to the pyridoxal phosphate-binding protein YggS/PROSC family.</text>
</comment>
<keyword evidence="7" id="KW-1185">Reference proteome</keyword>
<evidence type="ECO:0000256" key="4">
    <source>
        <dbReference type="RuleBase" id="RU004514"/>
    </source>
</evidence>
<dbReference type="Gene3D" id="3.20.20.10">
    <property type="entry name" value="Alanine racemase"/>
    <property type="match status" value="1"/>
</dbReference>
<comment type="cofactor">
    <cofactor evidence="3">
        <name>pyridoxal 5'-phosphate</name>
        <dbReference type="ChEBI" id="CHEBI:597326"/>
    </cofactor>
</comment>
<name>A0A0V7ZS99_9CYAN</name>
<dbReference type="InterPro" id="IPR001608">
    <property type="entry name" value="Ala_racemase_N"/>
</dbReference>
<dbReference type="OrthoDB" id="9804072at2"/>
<protein>
    <recommendedName>
        <fullName evidence="2">Pyridoxal phosphate homeostasis protein</fullName>
        <shortName evidence="2">PLP homeostasis protein</shortName>
    </recommendedName>
</protein>